<dbReference type="PANTHER" id="PTHR30592">
    <property type="entry name" value="FORMATE DEHYDROGENASE"/>
    <property type="match status" value="1"/>
</dbReference>
<comment type="caution">
    <text evidence="3">Lacks conserved residue(s) required for the propagation of feature annotation.</text>
</comment>
<accession>A0A167IPD2</accession>
<dbReference type="GO" id="GO:0097163">
    <property type="term" value="F:sulfur carrier activity"/>
    <property type="evidence" value="ECO:0007669"/>
    <property type="project" value="UniProtKB-UniRule"/>
</dbReference>
<evidence type="ECO:0000313" key="4">
    <source>
        <dbReference type="EMBL" id="OAB79876.1"/>
    </source>
</evidence>
<reference evidence="4 5" key="1">
    <citation type="submission" date="2016-02" db="EMBL/GenBank/DDBJ databases">
        <title>Ulvibacter sp. LPB0005, isolated from Thais luteostoma.</title>
        <authorList>
            <person name="Shin S.-K."/>
            <person name="Yi H."/>
        </authorList>
    </citation>
    <scope>NUCLEOTIDE SEQUENCE [LARGE SCALE GENOMIC DNA]</scope>
    <source>
        <strain evidence="4 5">LPB0005</strain>
    </source>
</reference>
<dbReference type="RefSeq" id="WP_068589922.1">
    <property type="nucleotide sequence ID" value="NZ_LRXL01000026.1"/>
</dbReference>
<keyword evidence="5" id="KW-1185">Reference proteome</keyword>
<dbReference type="EMBL" id="LRXL01000026">
    <property type="protein sequence ID" value="OAB79876.1"/>
    <property type="molecule type" value="Genomic_DNA"/>
</dbReference>
<dbReference type="SUPFAM" id="SSF53927">
    <property type="entry name" value="Cytidine deaminase-like"/>
    <property type="match status" value="1"/>
</dbReference>
<comment type="similarity">
    <text evidence="3">Belongs to the FdhD family.</text>
</comment>
<comment type="function">
    <text evidence="3">Required for formate dehydrogenase (FDH) activity. Acts as a sulfur carrier protein that transfers sulfur from IscS to the molybdenum cofactor prior to its insertion into FDH.</text>
</comment>
<dbReference type="Proteomes" id="UP000077013">
    <property type="component" value="Unassembled WGS sequence"/>
</dbReference>
<dbReference type="GO" id="GO:0016783">
    <property type="term" value="F:sulfurtransferase activity"/>
    <property type="evidence" value="ECO:0007669"/>
    <property type="project" value="InterPro"/>
</dbReference>
<organism evidence="4 5">
    <name type="scientific">Cochleicola gelatinilyticus</name>
    <dbReference type="NCBI Taxonomy" id="1763537"/>
    <lineage>
        <taxon>Bacteria</taxon>
        <taxon>Pseudomonadati</taxon>
        <taxon>Bacteroidota</taxon>
        <taxon>Flavobacteriia</taxon>
        <taxon>Flavobacteriales</taxon>
        <taxon>Flavobacteriaceae</taxon>
        <taxon>Cochleicola</taxon>
    </lineage>
</organism>
<dbReference type="Gene3D" id="3.40.140.10">
    <property type="entry name" value="Cytidine Deaminase, domain 2"/>
    <property type="match status" value="1"/>
</dbReference>
<dbReference type="InterPro" id="IPR016193">
    <property type="entry name" value="Cytidine_deaminase-like"/>
</dbReference>
<proteinExistence type="inferred from homology"/>
<comment type="caution">
    <text evidence="4">The sequence shown here is derived from an EMBL/GenBank/DDBJ whole genome shotgun (WGS) entry which is preliminary data.</text>
</comment>
<dbReference type="AlphaFoldDB" id="A0A167IPD2"/>
<sequence length="275" mass="30304">MIKEVTIIRTKEKQRQTLQDVVAIEEPLEIQLETGPENQRNIQSLSVTMRTPGNDEELAVGFLFTEALITSQKNLATPPSSVPAENKIIVRLHENFDAQLDKVKRNFYTTSSCGVCGKESIEAIHQVCNIQPERKRIIIPVAVISRLPEQLYKVQKTFASTGGIHAAALFTFNGDLVSFREDVGRHNALDKVIGAAFLEQETSLFRLDQVILLLSGRASFELIQKAAMAGIKVVCAIGAPSSLAVETAASFDMTLIGFLKNTSSNIYCGEQRIKL</sequence>
<keyword evidence="1 3" id="KW-0963">Cytoplasm</keyword>
<dbReference type="GO" id="GO:0005737">
    <property type="term" value="C:cytoplasm"/>
    <property type="evidence" value="ECO:0007669"/>
    <property type="project" value="UniProtKB-SubCell"/>
</dbReference>
<feature type="active site" description="Cysteine persulfide intermediate" evidence="3">
    <location>
        <position position="113"/>
    </location>
</feature>
<dbReference type="InterPro" id="IPR003786">
    <property type="entry name" value="FdhD"/>
</dbReference>
<dbReference type="GO" id="GO:0006777">
    <property type="term" value="P:Mo-molybdopterin cofactor biosynthetic process"/>
    <property type="evidence" value="ECO:0007669"/>
    <property type="project" value="UniProtKB-UniRule"/>
</dbReference>
<dbReference type="OrthoDB" id="9782042at2"/>
<dbReference type="Gene3D" id="3.10.20.10">
    <property type="match status" value="1"/>
</dbReference>
<dbReference type="STRING" id="1763537.ULVI_03815"/>
<keyword evidence="2 3" id="KW-0501">Molybdenum cofactor biosynthesis</keyword>
<dbReference type="PIRSF" id="PIRSF015626">
    <property type="entry name" value="FdhD"/>
    <property type="match status" value="1"/>
</dbReference>
<dbReference type="PANTHER" id="PTHR30592:SF1">
    <property type="entry name" value="SULFUR CARRIER PROTEIN FDHD"/>
    <property type="match status" value="1"/>
</dbReference>
<dbReference type="NCBIfam" id="TIGR00129">
    <property type="entry name" value="fdhD_narQ"/>
    <property type="match status" value="1"/>
</dbReference>
<evidence type="ECO:0000313" key="5">
    <source>
        <dbReference type="Proteomes" id="UP000077013"/>
    </source>
</evidence>
<dbReference type="Pfam" id="PF02634">
    <property type="entry name" value="FdhD-NarQ"/>
    <property type="match status" value="1"/>
</dbReference>
<evidence type="ECO:0000256" key="3">
    <source>
        <dbReference type="HAMAP-Rule" id="MF_00187"/>
    </source>
</evidence>
<dbReference type="HAMAP" id="MF_00187">
    <property type="entry name" value="FdhD"/>
    <property type="match status" value="1"/>
</dbReference>
<name>A0A167IPD2_9FLAO</name>
<comment type="subcellular location">
    <subcellularLocation>
        <location evidence="3">Cytoplasm</location>
    </subcellularLocation>
</comment>
<evidence type="ECO:0000256" key="1">
    <source>
        <dbReference type="ARBA" id="ARBA00022490"/>
    </source>
</evidence>
<gene>
    <name evidence="3" type="primary">fdhD</name>
    <name evidence="4" type="ORF">ULVI_03815</name>
</gene>
<evidence type="ECO:0000256" key="2">
    <source>
        <dbReference type="ARBA" id="ARBA00023150"/>
    </source>
</evidence>
<protein>
    <recommendedName>
        <fullName evidence="3">Sulfur carrier protein FdhD</fullName>
    </recommendedName>
</protein>